<evidence type="ECO:0000256" key="1">
    <source>
        <dbReference type="ARBA" id="ARBA00022598"/>
    </source>
</evidence>
<evidence type="ECO:0000256" key="3">
    <source>
        <dbReference type="ARBA" id="ARBA00022840"/>
    </source>
</evidence>
<proteinExistence type="inferred from homology"/>
<accession>Q18KP3</accession>
<feature type="binding site" evidence="5">
    <location>
        <begin position="200"/>
        <end position="202"/>
    </location>
    <ligand>
        <name>ATP</name>
        <dbReference type="ChEBI" id="CHEBI:30616"/>
    </ligand>
</feature>
<dbReference type="GO" id="GO:0015937">
    <property type="term" value="P:coenzyme A biosynthetic process"/>
    <property type="evidence" value="ECO:0007669"/>
    <property type="project" value="UniProtKB-UniRule"/>
</dbReference>
<feature type="binding site" evidence="5">
    <location>
        <begin position="218"/>
        <end position="219"/>
    </location>
    <ligand>
        <name>ATP</name>
        <dbReference type="ChEBI" id="CHEBI:30616"/>
    </ligand>
</feature>
<dbReference type="NCBIfam" id="NF010324">
    <property type="entry name" value="PRK13761.1"/>
    <property type="match status" value="1"/>
</dbReference>
<dbReference type="AlphaFoldDB" id="Q18KP3"/>
<dbReference type="GO" id="GO:0016881">
    <property type="term" value="F:acid-amino acid ligase activity"/>
    <property type="evidence" value="ECO:0007669"/>
    <property type="project" value="UniProtKB-UniRule"/>
</dbReference>
<dbReference type="UniPathway" id="UPA00241"/>
<evidence type="ECO:0000256" key="2">
    <source>
        <dbReference type="ARBA" id="ARBA00022741"/>
    </source>
</evidence>
<dbReference type="Gene3D" id="3.40.50.12640">
    <property type="entry name" value="Phosphopantoate/pantothenate synthetase"/>
    <property type="match status" value="1"/>
</dbReference>
<dbReference type="Pfam" id="PF02006">
    <property type="entry name" value="PPS_PS"/>
    <property type="match status" value="1"/>
</dbReference>
<name>Q18KP3_HALWD</name>
<feature type="binding site" evidence="5">
    <location>
        <begin position="206"/>
        <end position="207"/>
    </location>
    <ligand>
        <name>ATP</name>
        <dbReference type="ChEBI" id="CHEBI:30616"/>
    </ligand>
</feature>
<dbReference type="RefSeq" id="WP_011570562.1">
    <property type="nucleotide sequence ID" value="NC_008212.1"/>
</dbReference>
<keyword evidence="4 5" id="KW-0173">Coenzyme A biosynthesis</keyword>
<dbReference type="PANTHER" id="PTHR40695:SF1">
    <property type="entry name" value="4-PHOSPHOPANTOATE--BETA-ALANINE LIGASE"/>
    <property type="match status" value="1"/>
</dbReference>
<feature type="binding site" evidence="5">
    <location>
        <position position="59"/>
    </location>
    <ligand>
        <name>ATP</name>
        <dbReference type="ChEBI" id="CHEBI:30616"/>
    </ligand>
</feature>
<dbReference type="HAMAP" id="MF_02224">
    <property type="entry name" value="PPS"/>
    <property type="match status" value="1"/>
</dbReference>
<evidence type="ECO:0000313" key="8">
    <source>
        <dbReference type="Proteomes" id="UP000001975"/>
    </source>
</evidence>
<comment type="function">
    <text evidence="5">Catalyzes the condensation of (R)-4-phosphopantoate and beta-alanine to 4'-phosphopantothenate in the CoA biosynthesis pathway.</text>
</comment>
<gene>
    <name evidence="7" type="ordered locus">HQ_1272A</name>
</gene>
<dbReference type="Proteomes" id="UP000001975">
    <property type="component" value="Chromosome"/>
</dbReference>
<comment type="pathway">
    <text evidence="5">Cofactor biosynthesis; coenzyme A biosynthesis.</text>
</comment>
<evidence type="ECO:0000256" key="5">
    <source>
        <dbReference type="HAMAP-Rule" id="MF_02224"/>
    </source>
</evidence>
<evidence type="ECO:0000256" key="6">
    <source>
        <dbReference type="SAM" id="MobiDB-lite"/>
    </source>
</evidence>
<comment type="catalytic activity">
    <reaction evidence="5">
        <text>(R)-4-phosphopantoate + beta-alanine + ATP = (R)-4'-phosphopantothenate + AMP + diphosphate + H(+)</text>
        <dbReference type="Rhea" id="RHEA:27930"/>
        <dbReference type="ChEBI" id="CHEBI:10986"/>
        <dbReference type="ChEBI" id="CHEBI:15378"/>
        <dbReference type="ChEBI" id="CHEBI:30616"/>
        <dbReference type="ChEBI" id="CHEBI:33019"/>
        <dbReference type="ChEBI" id="CHEBI:57966"/>
        <dbReference type="ChEBI" id="CHEBI:61294"/>
        <dbReference type="ChEBI" id="CHEBI:456215"/>
        <dbReference type="EC" id="6.3.2.36"/>
    </reaction>
</comment>
<keyword evidence="1 5" id="KW-0436">Ligase</keyword>
<evidence type="ECO:0000313" key="7">
    <source>
        <dbReference type="EMBL" id="CAJ51401.1"/>
    </source>
</evidence>
<dbReference type="STRING" id="362976.HQ_1272A"/>
<dbReference type="EC" id="6.3.2.36" evidence="5"/>
<comment type="similarity">
    <text evidence="5">Belongs to the archaeal phosphopantothenate synthetase family.</text>
</comment>
<evidence type="ECO:0000256" key="4">
    <source>
        <dbReference type="ARBA" id="ARBA00022993"/>
    </source>
</evidence>
<dbReference type="InterPro" id="IPR002855">
    <property type="entry name" value="PPS/PS"/>
</dbReference>
<comment type="subunit">
    <text evidence="5">Homodimer.</text>
</comment>
<sequence length="269" mass="28997">MNDSSPTQDPEKETETETETETEIPQDHPRYQSLITRHRIEEGVDTGITSPQGLIAEGRGEAFDYLLGEKTTSSADDAARAAAALLLHAEHPVISVNGNVAALVPEAIVELAEVVEADIEVNLFNRTEKRMNAIADHLYDHGAQTVKGLKADDQIPGLDHERGTVDADGIGAADVVLVPLEDGDRAAALDAVGKREIVIDLNPLSRSALAATVPIIDNVIRAVPNITEHASALKQADNVALTTVINRFDADEVRERAEQEIRRGELRSS</sequence>
<dbReference type="GO" id="GO:0005524">
    <property type="term" value="F:ATP binding"/>
    <property type="evidence" value="ECO:0007669"/>
    <property type="project" value="UniProtKB-KW"/>
</dbReference>
<dbReference type="PANTHER" id="PTHR40695">
    <property type="entry name" value="4-PHOSPHOPANTOATE--BETA-ALANINE LIGASE"/>
    <property type="match status" value="1"/>
</dbReference>
<dbReference type="PIRSF" id="PIRSF004853">
    <property type="entry name" value="UCP004853"/>
    <property type="match status" value="1"/>
</dbReference>
<dbReference type="GeneID" id="4192218"/>
<keyword evidence="8" id="KW-1185">Reference proteome</keyword>
<organism evidence="7 8">
    <name type="scientific">Haloquadratum walsbyi (strain DSM 16790 / HBSQ001)</name>
    <dbReference type="NCBI Taxonomy" id="362976"/>
    <lineage>
        <taxon>Archaea</taxon>
        <taxon>Methanobacteriati</taxon>
        <taxon>Methanobacteriota</taxon>
        <taxon>Stenosarchaea group</taxon>
        <taxon>Halobacteria</taxon>
        <taxon>Halobacteriales</taxon>
        <taxon>Haloferacaceae</taxon>
        <taxon>Haloquadratum</taxon>
    </lineage>
</organism>
<dbReference type="KEGG" id="hwa:HQ_1272A"/>
<dbReference type="NCBIfam" id="NF041123">
    <property type="entry name" value="phpantohe_syn_Arch"/>
    <property type="match status" value="1"/>
</dbReference>
<dbReference type="HOGENOM" id="CLU_078701_0_0_2"/>
<reference evidence="7 8" key="1">
    <citation type="journal article" date="2006" name="BMC Genomics">
        <title>The genome of the square archaeon Haloquadratum walsbyi: life at the limits of water activity.</title>
        <authorList>
            <person name="Bolhuis H.H."/>
            <person name="Palm P.P."/>
            <person name="Wende A.W."/>
            <person name="Falb M.M."/>
            <person name="Rampp M.M."/>
            <person name="Rodriguez-Valera F.F."/>
            <person name="Pfeiffer F.F."/>
            <person name="Oesterhelt D.D."/>
        </authorList>
    </citation>
    <scope>NUCLEOTIDE SEQUENCE [LARGE SCALE GENOMIC DNA]</scope>
    <source>
        <strain evidence="8">DSM 16790 / HBSQ001</strain>
    </source>
</reference>
<protein>
    <recommendedName>
        <fullName evidence="5">4-phosphopantoate--beta-alanine ligase</fullName>
        <ecNumber evidence="5">6.3.2.36</ecNumber>
    </recommendedName>
    <alternativeName>
        <fullName evidence="5">Phosphopantothenate synthetase</fullName>
        <shortName evidence="5">PPS</shortName>
    </alternativeName>
</protein>
<keyword evidence="3 5" id="KW-0067">ATP-binding</keyword>
<dbReference type="InterPro" id="IPR038138">
    <property type="entry name" value="PPS/PS_sf"/>
</dbReference>
<feature type="region of interest" description="Disordered" evidence="6">
    <location>
        <begin position="1"/>
        <end position="32"/>
    </location>
</feature>
<dbReference type="EMBL" id="AM180088">
    <property type="protein sequence ID" value="CAJ51401.1"/>
    <property type="molecule type" value="Genomic_DNA"/>
</dbReference>
<keyword evidence="2 5" id="KW-0547">Nucleotide-binding</keyword>
<feature type="binding site" evidence="5">
    <location>
        <position position="37"/>
    </location>
    <ligand>
        <name>ATP</name>
        <dbReference type="ChEBI" id="CHEBI:30616"/>
    </ligand>
</feature>
<dbReference type="eggNOG" id="arCOG04262">
    <property type="taxonomic scope" value="Archaea"/>
</dbReference>